<evidence type="ECO:0008006" key="2">
    <source>
        <dbReference type="Google" id="ProtNLM"/>
    </source>
</evidence>
<sequence length="183" mass="20620">MRRSTRPVSSGFSIAIDTDKLAPKKVIDIPNGIDPQTGKPFGYSTKDAEVLINGEILKGGYNTVKMSLINVLKMDYFSNLHRIEQVLSVLDNTSYNTIEEANNCLIKYDELKDNIIVIINQVLNDFSDSSSIKECVYNKAIQILTNHIGSADDIQKYGSLLESFYNEGRITKQQLNLFYNKLT</sequence>
<name>A0AB33J4W3_9BACT</name>
<dbReference type="EMBL" id="AP035787">
    <property type="protein sequence ID" value="BFO76885.1"/>
    <property type="molecule type" value="Genomic_DNA"/>
</dbReference>
<organism evidence="1">
    <name type="scientific">Prevotella sp. GTC17259</name>
    <dbReference type="NCBI Taxonomy" id="3236795"/>
    <lineage>
        <taxon>Bacteria</taxon>
        <taxon>Pseudomonadati</taxon>
        <taxon>Bacteroidota</taxon>
        <taxon>Bacteroidia</taxon>
        <taxon>Bacteroidales</taxon>
        <taxon>Prevotellaceae</taxon>
        <taxon>Prevotella</taxon>
    </lineage>
</organism>
<proteinExistence type="predicted"/>
<reference evidence="1" key="1">
    <citation type="submission" date="2024-07" db="EMBL/GenBank/DDBJ databases">
        <title>Complete genome sequence of Prevotella sp. YM-2024 GTC17259.</title>
        <authorList>
            <person name="Hayashi M."/>
            <person name="Muto Y."/>
            <person name="Tanaka K."/>
            <person name="Niwa H."/>
        </authorList>
    </citation>
    <scope>NUCLEOTIDE SEQUENCE</scope>
    <source>
        <strain evidence="1">GTC17259</strain>
    </source>
</reference>
<dbReference type="AlphaFoldDB" id="A0AB33J4W3"/>
<evidence type="ECO:0000313" key="1">
    <source>
        <dbReference type="EMBL" id="BFO76885.1"/>
    </source>
</evidence>
<accession>A0AB33J4W3</accession>
<protein>
    <recommendedName>
        <fullName evidence="2">DUF4476 domain-containing protein</fullName>
    </recommendedName>
</protein>
<gene>
    <name evidence="1" type="ORF">GTC17259_19350</name>
</gene>